<dbReference type="Proteomes" id="UP000001449">
    <property type="component" value="Chromosome 5"/>
</dbReference>
<accession>B8C3W0</accession>
<keyword evidence="8" id="KW-1185">Reference proteome</keyword>
<dbReference type="InterPro" id="IPR029070">
    <property type="entry name" value="Chitinase_insertion_sf"/>
</dbReference>
<dbReference type="SUPFAM" id="SSF51445">
    <property type="entry name" value="(Trans)glycosidases"/>
    <property type="match status" value="1"/>
</dbReference>
<gene>
    <name evidence="7" type="ORF">THAPSDRAFT_268966</name>
</gene>
<dbReference type="PROSITE" id="PS51910">
    <property type="entry name" value="GH18_2"/>
    <property type="match status" value="1"/>
</dbReference>
<dbReference type="SUPFAM" id="SSF54556">
    <property type="entry name" value="Chitinase insertion domain"/>
    <property type="match status" value="1"/>
</dbReference>
<dbReference type="InterPro" id="IPR001579">
    <property type="entry name" value="Glyco_hydro_18_chit_AS"/>
</dbReference>
<evidence type="ECO:0000256" key="2">
    <source>
        <dbReference type="ARBA" id="ARBA00023295"/>
    </source>
</evidence>
<evidence type="ECO:0000256" key="5">
    <source>
        <dbReference type="SAM" id="MobiDB-lite"/>
    </source>
</evidence>
<evidence type="ECO:0000313" key="7">
    <source>
        <dbReference type="EMBL" id="EED92629.1"/>
    </source>
</evidence>
<dbReference type="GO" id="GO:0005576">
    <property type="term" value="C:extracellular region"/>
    <property type="evidence" value="ECO:0000318"/>
    <property type="project" value="GO_Central"/>
</dbReference>
<dbReference type="KEGG" id="tps:THAPSDRAFT_268966"/>
<dbReference type="GO" id="GO:0005975">
    <property type="term" value="P:carbohydrate metabolic process"/>
    <property type="evidence" value="ECO:0007669"/>
    <property type="project" value="InterPro"/>
</dbReference>
<dbReference type="GO" id="GO:0008061">
    <property type="term" value="F:chitin binding"/>
    <property type="evidence" value="ECO:0007669"/>
    <property type="project" value="InterPro"/>
</dbReference>
<dbReference type="InParanoid" id="B8C3W0"/>
<dbReference type="OMA" id="WESMEIN"/>
<evidence type="ECO:0000313" key="8">
    <source>
        <dbReference type="Proteomes" id="UP000001449"/>
    </source>
</evidence>
<reference evidence="7 8" key="2">
    <citation type="journal article" date="2008" name="Nature">
        <title>The Phaeodactylum genome reveals the evolutionary history of diatom genomes.</title>
        <authorList>
            <person name="Bowler C."/>
            <person name="Allen A.E."/>
            <person name="Badger J.H."/>
            <person name="Grimwood J."/>
            <person name="Jabbari K."/>
            <person name="Kuo A."/>
            <person name="Maheswari U."/>
            <person name="Martens C."/>
            <person name="Maumus F."/>
            <person name="Otillar R.P."/>
            <person name="Rayko E."/>
            <person name="Salamov A."/>
            <person name="Vandepoele K."/>
            <person name="Beszteri B."/>
            <person name="Gruber A."/>
            <person name="Heijde M."/>
            <person name="Katinka M."/>
            <person name="Mock T."/>
            <person name="Valentin K."/>
            <person name="Verret F."/>
            <person name="Berges J.A."/>
            <person name="Brownlee C."/>
            <person name="Cadoret J.P."/>
            <person name="Chiovitti A."/>
            <person name="Choi C.J."/>
            <person name="Coesel S."/>
            <person name="De Martino A."/>
            <person name="Detter J.C."/>
            <person name="Durkin C."/>
            <person name="Falciatore A."/>
            <person name="Fournet J."/>
            <person name="Haruta M."/>
            <person name="Huysman M.J."/>
            <person name="Jenkins B.D."/>
            <person name="Jiroutova K."/>
            <person name="Jorgensen R.E."/>
            <person name="Joubert Y."/>
            <person name="Kaplan A."/>
            <person name="Kroger N."/>
            <person name="Kroth P.G."/>
            <person name="La Roche J."/>
            <person name="Lindquist E."/>
            <person name="Lommer M."/>
            <person name="Martin-Jezequel V."/>
            <person name="Lopez P.J."/>
            <person name="Lucas S."/>
            <person name="Mangogna M."/>
            <person name="McGinnis K."/>
            <person name="Medlin L.K."/>
            <person name="Montsant A."/>
            <person name="Oudot-Le Secq M.P."/>
            <person name="Napoli C."/>
            <person name="Obornik M."/>
            <person name="Parker M.S."/>
            <person name="Petit J.L."/>
            <person name="Porcel B.M."/>
            <person name="Poulsen N."/>
            <person name="Robison M."/>
            <person name="Rychlewski L."/>
            <person name="Rynearson T.A."/>
            <person name="Schmutz J."/>
            <person name="Shapiro H."/>
            <person name="Siaut M."/>
            <person name="Stanley M."/>
            <person name="Sussman M.R."/>
            <person name="Taylor A.R."/>
            <person name="Vardi A."/>
            <person name="von Dassow P."/>
            <person name="Vyverman W."/>
            <person name="Willis A."/>
            <person name="Wyrwicz L.S."/>
            <person name="Rokhsar D.S."/>
            <person name="Weissenbach J."/>
            <person name="Armbrust E.V."/>
            <person name="Green B.R."/>
            <person name="Van de Peer Y."/>
            <person name="Grigoriev I.V."/>
        </authorList>
    </citation>
    <scope>NUCLEOTIDE SEQUENCE [LARGE SCALE GENOMIC DNA]</scope>
    <source>
        <strain evidence="7 8">CCMP1335</strain>
    </source>
</reference>
<dbReference type="Pfam" id="PF00704">
    <property type="entry name" value="Glyco_hydro_18"/>
    <property type="match status" value="1"/>
</dbReference>
<feature type="non-terminal residue" evidence="7">
    <location>
        <position position="1"/>
    </location>
</feature>
<dbReference type="RefSeq" id="XP_002290877.1">
    <property type="nucleotide sequence ID" value="XM_002290841.1"/>
</dbReference>
<dbReference type="Gene3D" id="3.10.50.10">
    <property type="match status" value="1"/>
</dbReference>
<dbReference type="Gene3D" id="3.20.20.80">
    <property type="entry name" value="Glycosidases"/>
    <property type="match status" value="1"/>
</dbReference>
<evidence type="ECO:0000259" key="6">
    <source>
        <dbReference type="PROSITE" id="PS51910"/>
    </source>
</evidence>
<evidence type="ECO:0000256" key="4">
    <source>
        <dbReference type="RuleBase" id="RU004453"/>
    </source>
</evidence>
<dbReference type="eggNOG" id="KOG2806">
    <property type="taxonomic scope" value="Eukaryota"/>
</dbReference>
<sequence length="421" mass="46393">MYCSWDSPDEAPACSAHKYEEGLIYLAHAAGVEVYPSIGGWSLSDPFPAMAANPEARKRFASQCVDLIKNYNFDGIDLDWEYPGYVDHSGTPDDTVNFNLLLDDVRSALDELEAETGRYYGITAALPCGPDIIANQDIAHVSSVLTELNLMTYDFHGSWNPTTGVNAPLYDQEGSVEFSVHGCVENWLAGGAKKDKINIGFPFYGRSFAGAKGLYEPHKGPDETTFFLDEGTPQFYNIVKELPTMTTVRDERTMTQYAYSEKGMVSYDDERAICDKTEYAMDNNLNGYIIWELSGDLMEDLSTPLLDAANAKLRDPSLNCASASLSDEISSALESKLEDKPIKLPPFYPVVDTAKCINDGKQPSWLQSTQLFDNEQACCDYHFAWNQDCSSGIAPPAPETATTTSSTTTQIQATLPEQTST</sequence>
<dbReference type="InterPro" id="IPR011583">
    <property type="entry name" value="Chitinase_II/V-like_cat"/>
</dbReference>
<reference evidence="7 8" key="1">
    <citation type="journal article" date="2004" name="Science">
        <title>The genome of the diatom Thalassiosira pseudonana: ecology, evolution, and metabolism.</title>
        <authorList>
            <person name="Armbrust E.V."/>
            <person name="Berges J.A."/>
            <person name="Bowler C."/>
            <person name="Green B.R."/>
            <person name="Martinez D."/>
            <person name="Putnam N.H."/>
            <person name="Zhou S."/>
            <person name="Allen A.E."/>
            <person name="Apt K.E."/>
            <person name="Bechner M."/>
            <person name="Brzezinski M.A."/>
            <person name="Chaal B.K."/>
            <person name="Chiovitti A."/>
            <person name="Davis A.K."/>
            <person name="Demarest M.S."/>
            <person name="Detter J.C."/>
            <person name="Glavina T."/>
            <person name="Goodstein D."/>
            <person name="Hadi M.Z."/>
            <person name="Hellsten U."/>
            <person name="Hildebrand M."/>
            <person name="Jenkins B.D."/>
            <person name="Jurka J."/>
            <person name="Kapitonov V.V."/>
            <person name="Kroger N."/>
            <person name="Lau W.W."/>
            <person name="Lane T.W."/>
            <person name="Larimer F.W."/>
            <person name="Lippmeier J.C."/>
            <person name="Lucas S."/>
            <person name="Medina M."/>
            <person name="Montsant A."/>
            <person name="Obornik M."/>
            <person name="Parker M.S."/>
            <person name="Palenik B."/>
            <person name="Pazour G.J."/>
            <person name="Richardson P.M."/>
            <person name="Rynearson T.A."/>
            <person name="Saito M.A."/>
            <person name="Schwartz D.C."/>
            <person name="Thamatrakoln K."/>
            <person name="Valentin K."/>
            <person name="Vardi A."/>
            <person name="Wilkerson F.P."/>
            <person name="Rokhsar D.S."/>
        </authorList>
    </citation>
    <scope>NUCLEOTIDE SEQUENCE [LARGE SCALE GENOMIC DNA]</scope>
    <source>
        <strain evidence="7 8">CCMP1335</strain>
    </source>
</reference>
<organism evidence="7 8">
    <name type="scientific">Thalassiosira pseudonana</name>
    <name type="common">Marine diatom</name>
    <name type="synonym">Cyclotella nana</name>
    <dbReference type="NCBI Taxonomy" id="35128"/>
    <lineage>
        <taxon>Eukaryota</taxon>
        <taxon>Sar</taxon>
        <taxon>Stramenopiles</taxon>
        <taxon>Ochrophyta</taxon>
        <taxon>Bacillariophyta</taxon>
        <taxon>Coscinodiscophyceae</taxon>
        <taxon>Thalassiosirophycidae</taxon>
        <taxon>Thalassiosirales</taxon>
        <taxon>Thalassiosiraceae</taxon>
        <taxon>Thalassiosira</taxon>
    </lineage>
</organism>
<dbReference type="GO" id="GO:0006032">
    <property type="term" value="P:chitin catabolic process"/>
    <property type="evidence" value="ECO:0000318"/>
    <property type="project" value="GO_Central"/>
</dbReference>
<dbReference type="PaxDb" id="35128-Thaps268966"/>
<name>B8C3W0_THAPS</name>
<keyword evidence="1 3" id="KW-0378">Hydrolase</keyword>
<evidence type="ECO:0000256" key="1">
    <source>
        <dbReference type="ARBA" id="ARBA00022801"/>
    </source>
</evidence>
<dbReference type="InterPro" id="IPR001223">
    <property type="entry name" value="Glyco_hydro18_cat"/>
</dbReference>
<dbReference type="EMBL" id="CM000642">
    <property type="protein sequence ID" value="EED92629.1"/>
    <property type="molecule type" value="Genomic_DNA"/>
</dbReference>
<dbReference type="AlphaFoldDB" id="B8C3W0"/>
<dbReference type="HOGENOM" id="CLU_653162_0_0_1"/>
<evidence type="ECO:0000256" key="3">
    <source>
        <dbReference type="RuleBase" id="RU000489"/>
    </source>
</evidence>
<dbReference type="InterPro" id="IPR017853">
    <property type="entry name" value="GH"/>
</dbReference>
<dbReference type="GeneID" id="7442291"/>
<dbReference type="PROSITE" id="PS01095">
    <property type="entry name" value="GH18_1"/>
    <property type="match status" value="1"/>
</dbReference>
<dbReference type="PANTHER" id="PTHR11177">
    <property type="entry name" value="CHITINASE"/>
    <property type="match status" value="1"/>
</dbReference>
<dbReference type="SMART" id="SM00636">
    <property type="entry name" value="Glyco_18"/>
    <property type="match status" value="1"/>
</dbReference>
<dbReference type="PANTHER" id="PTHR11177:SF317">
    <property type="entry name" value="CHITINASE 12-RELATED"/>
    <property type="match status" value="1"/>
</dbReference>
<dbReference type="GO" id="GO:0004568">
    <property type="term" value="F:chitinase activity"/>
    <property type="evidence" value="ECO:0000318"/>
    <property type="project" value="GO_Central"/>
</dbReference>
<feature type="domain" description="GH18" evidence="6">
    <location>
        <begin position="1"/>
        <end position="316"/>
    </location>
</feature>
<protein>
    <recommendedName>
        <fullName evidence="6">GH18 domain-containing protein</fullName>
    </recommendedName>
</protein>
<dbReference type="InterPro" id="IPR050314">
    <property type="entry name" value="Glycosyl_Hydrlase_18"/>
</dbReference>
<comment type="similarity">
    <text evidence="4">Belongs to the glycosyl hydrolase 18 family.</text>
</comment>
<proteinExistence type="inferred from homology"/>
<feature type="region of interest" description="Disordered" evidence="5">
    <location>
        <begin position="394"/>
        <end position="421"/>
    </location>
</feature>
<keyword evidence="2 3" id="KW-0326">Glycosidase</keyword>
<feature type="compositionally biased region" description="Low complexity" evidence="5">
    <location>
        <begin position="399"/>
        <end position="414"/>
    </location>
</feature>